<reference evidence="4 5" key="1">
    <citation type="submission" date="2017-06" db="EMBL/GenBank/DDBJ databases">
        <title>Sequencing and comparative analysis of myxobacterial genomes.</title>
        <authorList>
            <person name="Rupp O."/>
            <person name="Goesmann A."/>
            <person name="Sogaard-Andersen L."/>
        </authorList>
    </citation>
    <scope>NUCLEOTIDE SEQUENCE [LARGE SCALE GENOMIC DNA]</scope>
    <source>
        <strain evidence="4 5">DSM 14697</strain>
    </source>
</reference>
<dbReference type="GO" id="GO:0015074">
    <property type="term" value="P:DNA integration"/>
    <property type="evidence" value="ECO:0007669"/>
    <property type="project" value="InterPro"/>
</dbReference>
<dbReference type="KEGG" id="mmas:MYMAC_002784"/>
<dbReference type="RefSeq" id="WP_095958440.1">
    <property type="nucleotide sequence ID" value="NZ_CP022203.1"/>
</dbReference>
<feature type="region of interest" description="Disordered" evidence="2">
    <location>
        <begin position="108"/>
        <end position="132"/>
    </location>
</feature>
<keyword evidence="5" id="KW-1185">Reference proteome</keyword>
<dbReference type="OrthoDB" id="5512184at2"/>
<dbReference type="Gene3D" id="1.10.443.10">
    <property type="entry name" value="Intergrase catalytic core"/>
    <property type="match status" value="1"/>
</dbReference>
<organism evidence="4 5">
    <name type="scientific">Corallococcus macrosporus DSM 14697</name>
    <dbReference type="NCBI Taxonomy" id="1189310"/>
    <lineage>
        <taxon>Bacteria</taxon>
        <taxon>Pseudomonadati</taxon>
        <taxon>Myxococcota</taxon>
        <taxon>Myxococcia</taxon>
        <taxon>Myxococcales</taxon>
        <taxon>Cystobacterineae</taxon>
        <taxon>Myxococcaceae</taxon>
        <taxon>Corallococcus</taxon>
    </lineage>
</organism>
<evidence type="ECO:0000313" key="4">
    <source>
        <dbReference type="EMBL" id="ATB47176.1"/>
    </source>
</evidence>
<dbReference type="InterPro" id="IPR011010">
    <property type="entry name" value="DNA_brk_join_enz"/>
</dbReference>
<dbReference type="AlphaFoldDB" id="A0A250JVN6"/>
<dbReference type="InterPro" id="IPR002104">
    <property type="entry name" value="Integrase_catalytic"/>
</dbReference>
<dbReference type="InterPro" id="IPR013762">
    <property type="entry name" value="Integrase-like_cat_sf"/>
</dbReference>
<dbReference type="Proteomes" id="UP000217343">
    <property type="component" value="Chromosome"/>
</dbReference>
<sequence length="149" mass="17088">MDKNHKGRSTAVFTREEVETLLSDTGLPKDRRDLYALLFLTGMRIGEAVALRWNAWDASAQPLGRLRVSRAFHRKQRREKGVKTERSREVPVHPVLARVLDAWRQEGWKRKQGRPPTADDLGVPSRSGEHRRDPVVHAQILKDLELLGL</sequence>
<evidence type="ECO:0000313" key="5">
    <source>
        <dbReference type="Proteomes" id="UP000217343"/>
    </source>
</evidence>
<keyword evidence="1" id="KW-0233">DNA recombination</keyword>
<accession>A0A250JVN6</accession>
<protein>
    <submittedName>
        <fullName evidence="4">Integrase family protein</fullName>
    </submittedName>
</protein>
<evidence type="ECO:0000259" key="3">
    <source>
        <dbReference type="PROSITE" id="PS51898"/>
    </source>
</evidence>
<dbReference type="GO" id="GO:0006310">
    <property type="term" value="P:DNA recombination"/>
    <property type="evidence" value="ECO:0007669"/>
    <property type="project" value="UniProtKB-KW"/>
</dbReference>
<dbReference type="GO" id="GO:0003677">
    <property type="term" value="F:DNA binding"/>
    <property type="evidence" value="ECO:0007669"/>
    <property type="project" value="InterPro"/>
</dbReference>
<evidence type="ECO:0000256" key="2">
    <source>
        <dbReference type="SAM" id="MobiDB-lite"/>
    </source>
</evidence>
<proteinExistence type="predicted"/>
<dbReference type="EMBL" id="CP022203">
    <property type="protein sequence ID" value="ATB47176.1"/>
    <property type="molecule type" value="Genomic_DNA"/>
</dbReference>
<dbReference type="PROSITE" id="PS51898">
    <property type="entry name" value="TYR_RECOMBINASE"/>
    <property type="match status" value="1"/>
</dbReference>
<gene>
    <name evidence="4" type="ORF">MYMAC_002784</name>
</gene>
<dbReference type="SUPFAM" id="SSF56349">
    <property type="entry name" value="DNA breaking-rejoining enzymes"/>
    <property type="match status" value="1"/>
</dbReference>
<feature type="domain" description="Tyr recombinase" evidence="3">
    <location>
        <begin position="8"/>
        <end position="149"/>
    </location>
</feature>
<name>A0A250JVN6_9BACT</name>
<evidence type="ECO:0000256" key="1">
    <source>
        <dbReference type="ARBA" id="ARBA00023172"/>
    </source>
</evidence>